<protein>
    <recommendedName>
        <fullName evidence="2">SpoVT-AbrB domain-containing protein</fullName>
    </recommendedName>
</protein>
<keyword evidence="3" id="KW-0614">Plasmid</keyword>
<dbReference type="Proteomes" id="UP000188184">
    <property type="component" value="Plasmid unnamed2"/>
</dbReference>
<gene>
    <name evidence="3" type="ORF">B0X71_20700</name>
</gene>
<dbReference type="AlphaFoldDB" id="A0A1Q2L565"/>
<feature type="domain" description="SpoVT-AbrB" evidence="2">
    <location>
        <begin position="1"/>
        <end position="46"/>
    </location>
</feature>
<dbReference type="SUPFAM" id="SSF89447">
    <property type="entry name" value="AbrB/MazE/MraZ-like"/>
    <property type="match status" value="1"/>
</dbReference>
<dbReference type="Pfam" id="PF04014">
    <property type="entry name" value="MazE_antitoxin"/>
    <property type="match status" value="1"/>
</dbReference>
<reference evidence="3 4" key="1">
    <citation type="submission" date="2017-02" db="EMBL/GenBank/DDBJ databases">
        <title>The complete genomic sequence of a novel cold adapted crude oil-degrading bacterium Planococcus qaidamina Y42.</title>
        <authorList>
            <person name="Yang R."/>
        </authorList>
    </citation>
    <scope>NUCLEOTIDE SEQUENCE [LARGE SCALE GENOMIC DNA]</scope>
    <source>
        <strain evidence="3 4">Y42</strain>
        <plasmid evidence="3 4">unnamed2</plasmid>
    </source>
</reference>
<evidence type="ECO:0000313" key="3">
    <source>
        <dbReference type="EMBL" id="AQQ55595.1"/>
    </source>
</evidence>
<dbReference type="GO" id="GO:0003677">
    <property type="term" value="F:DNA binding"/>
    <property type="evidence" value="ECO:0007669"/>
    <property type="project" value="UniProtKB-UniRule"/>
</dbReference>
<dbReference type="InterPro" id="IPR007159">
    <property type="entry name" value="SpoVT-AbrB_dom"/>
</dbReference>
<name>A0A1Q2L565_9BACL</name>
<dbReference type="Gene3D" id="2.10.260.10">
    <property type="match status" value="1"/>
</dbReference>
<sequence length="83" mass="9471">MHTKKINESGRVVIPKELLKIFQLQEGDYVDITHNETQIIIEPHRNHYVCAITGKITSEAIKVGEAWISKEGMKEIMAYMSGE</sequence>
<keyword evidence="1" id="KW-0238">DNA-binding</keyword>
<dbReference type="EMBL" id="CP019642">
    <property type="protein sequence ID" value="AQQ55595.1"/>
    <property type="molecule type" value="Genomic_DNA"/>
</dbReference>
<dbReference type="RefSeq" id="WP_198038785.1">
    <property type="nucleotide sequence ID" value="NZ_CP019642.1"/>
</dbReference>
<dbReference type="KEGG" id="pmar:B0X71_20700"/>
<dbReference type="PROSITE" id="PS51740">
    <property type="entry name" value="SPOVT_ABRB"/>
    <property type="match status" value="1"/>
</dbReference>
<dbReference type="SMART" id="SM00966">
    <property type="entry name" value="SpoVT_AbrB"/>
    <property type="match status" value="1"/>
</dbReference>
<dbReference type="NCBIfam" id="TIGR01439">
    <property type="entry name" value="lp_hng_hel_AbrB"/>
    <property type="match status" value="1"/>
</dbReference>
<accession>A0A1Q2L565</accession>
<organism evidence="3 4">
    <name type="scientific">Planococcus lenghuensis</name>
    <dbReference type="NCBI Taxonomy" id="2213202"/>
    <lineage>
        <taxon>Bacteria</taxon>
        <taxon>Bacillati</taxon>
        <taxon>Bacillota</taxon>
        <taxon>Bacilli</taxon>
        <taxon>Bacillales</taxon>
        <taxon>Caryophanaceae</taxon>
        <taxon>Planococcus</taxon>
    </lineage>
</organism>
<evidence type="ECO:0000256" key="1">
    <source>
        <dbReference type="PROSITE-ProRule" id="PRU01076"/>
    </source>
</evidence>
<proteinExistence type="predicted"/>
<geneLocation type="plasmid" evidence="3 4">
    <name>unnamed2</name>
</geneLocation>
<dbReference type="InterPro" id="IPR037914">
    <property type="entry name" value="SpoVT-AbrB_sf"/>
</dbReference>
<keyword evidence="4" id="KW-1185">Reference proteome</keyword>
<evidence type="ECO:0000313" key="4">
    <source>
        <dbReference type="Proteomes" id="UP000188184"/>
    </source>
</evidence>
<evidence type="ECO:0000259" key="2">
    <source>
        <dbReference type="PROSITE" id="PS51740"/>
    </source>
</evidence>